<dbReference type="PANTHER" id="PTHR43649">
    <property type="entry name" value="ARABINOSE-BINDING PROTEIN-RELATED"/>
    <property type="match status" value="1"/>
</dbReference>
<keyword evidence="4" id="KW-1185">Reference proteome</keyword>
<evidence type="ECO:0000256" key="1">
    <source>
        <dbReference type="SAM" id="MobiDB-lite"/>
    </source>
</evidence>
<reference evidence="4" key="1">
    <citation type="journal article" date="2019" name="Int. J. Syst. Evol. Microbiol.">
        <title>The Global Catalogue of Microorganisms (GCM) 10K type strain sequencing project: providing services to taxonomists for standard genome sequencing and annotation.</title>
        <authorList>
            <consortium name="The Broad Institute Genomics Platform"/>
            <consortium name="The Broad Institute Genome Sequencing Center for Infectious Disease"/>
            <person name="Wu L."/>
            <person name="Ma J."/>
        </authorList>
    </citation>
    <scope>NUCLEOTIDE SEQUENCE [LARGE SCALE GENOMIC DNA]</scope>
    <source>
        <strain evidence="4">TISTR 1827</strain>
    </source>
</reference>
<dbReference type="PANTHER" id="PTHR43649:SF32">
    <property type="entry name" value="SUGAR BINDING SECRETED PROTEIN"/>
    <property type="match status" value="1"/>
</dbReference>
<dbReference type="InterPro" id="IPR050490">
    <property type="entry name" value="Bact_solute-bd_prot1"/>
</dbReference>
<name>A0ABW5R4F8_9BACL</name>
<evidence type="ECO:0000256" key="2">
    <source>
        <dbReference type="SAM" id="SignalP"/>
    </source>
</evidence>
<dbReference type="Proteomes" id="UP001597493">
    <property type="component" value="Unassembled WGS sequence"/>
</dbReference>
<protein>
    <submittedName>
        <fullName evidence="3">ABC transporter substrate-binding protein</fullName>
    </submittedName>
</protein>
<keyword evidence="2" id="KW-0732">Signal</keyword>
<organism evidence="3 4">
    <name type="scientific">Paenibacillus thailandensis</name>
    <dbReference type="NCBI Taxonomy" id="393250"/>
    <lineage>
        <taxon>Bacteria</taxon>
        <taxon>Bacillati</taxon>
        <taxon>Bacillota</taxon>
        <taxon>Bacilli</taxon>
        <taxon>Bacillales</taxon>
        <taxon>Paenibacillaceae</taxon>
        <taxon>Paenibacillus</taxon>
    </lineage>
</organism>
<feature type="region of interest" description="Disordered" evidence="1">
    <location>
        <begin position="27"/>
        <end position="53"/>
    </location>
</feature>
<dbReference type="Pfam" id="PF13416">
    <property type="entry name" value="SBP_bac_8"/>
    <property type="match status" value="1"/>
</dbReference>
<evidence type="ECO:0000313" key="4">
    <source>
        <dbReference type="Proteomes" id="UP001597493"/>
    </source>
</evidence>
<dbReference type="RefSeq" id="WP_379279789.1">
    <property type="nucleotide sequence ID" value="NZ_JBHUGT010000011.1"/>
</dbReference>
<dbReference type="InterPro" id="IPR006059">
    <property type="entry name" value="SBP"/>
</dbReference>
<feature type="chain" id="PRO_5045537240" evidence="2">
    <location>
        <begin position="23"/>
        <end position="449"/>
    </location>
</feature>
<feature type="signal peptide" evidence="2">
    <location>
        <begin position="1"/>
        <end position="22"/>
    </location>
</feature>
<dbReference type="PROSITE" id="PS51257">
    <property type="entry name" value="PROKAR_LIPOPROTEIN"/>
    <property type="match status" value="1"/>
</dbReference>
<proteinExistence type="predicted"/>
<comment type="caution">
    <text evidence="3">The sequence shown here is derived from an EMBL/GenBank/DDBJ whole genome shotgun (WGS) entry which is preliminary data.</text>
</comment>
<dbReference type="EMBL" id="JBHUMY010000043">
    <property type="protein sequence ID" value="MFD2663552.1"/>
    <property type="molecule type" value="Genomic_DNA"/>
</dbReference>
<dbReference type="Gene3D" id="3.40.190.10">
    <property type="entry name" value="Periplasmic binding protein-like II"/>
    <property type="match status" value="1"/>
</dbReference>
<sequence length="449" mass="48818">MFKKKSLLMLALSAVTAFSLSACSGGGNGATSGNSPSPSAGTGTESSAPSADTGEKIELSFWTLGNLNYEDLANQYMAEHPNISIKIQNTGDQTAHHNNLTTALSAGSGAPDLFQLEIGFMERFINAQDKFYNLNDLGAADVKGDYLDWKWQQASSVDGSFQIGLPTDIGPTVAYYRVDLAEQAGLPTDPEGFTAAIDTWDKFAQVAKAFKEKTGKPFVDSRDLIYNALRDQSDGQIYFNKEDGKFIGDQNPQVKKAYDFTVKGIQEGWVANYALWSPEWGQATNNGDFGVMLGPAWMLGNIKSNGPDSSGKWKIAQLPEGAGNWGGSFISLPKQGKHPEEAFAFAKWLVNKENQLESFKVSGLMPSIPALYEDPAFTGFQDEFLGGQASAVEFGKSAERVKPVYYGPLHDQTDAFMKEALQNVQEKGADPTAEWNAAIEKTKQLEKRS</sequence>
<feature type="compositionally biased region" description="Low complexity" evidence="1">
    <location>
        <begin position="31"/>
        <end position="43"/>
    </location>
</feature>
<dbReference type="SUPFAM" id="SSF53850">
    <property type="entry name" value="Periplasmic binding protein-like II"/>
    <property type="match status" value="1"/>
</dbReference>
<gene>
    <name evidence="3" type="ORF">ACFSW5_25255</name>
</gene>
<accession>A0ABW5R4F8</accession>
<evidence type="ECO:0000313" key="3">
    <source>
        <dbReference type="EMBL" id="MFD2663552.1"/>
    </source>
</evidence>